<evidence type="ECO:0000256" key="4">
    <source>
        <dbReference type="ARBA" id="ARBA00022679"/>
    </source>
</evidence>
<dbReference type="SUPFAM" id="SSF52794">
    <property type="entry name" value="PTS system IIB component-like"/>
    <property type="match status" value="1"/>
</dbReference>
<evidence type="ECO:0000256" key="6">
    <source>
        <dbReference type="ARBA" id="ARBA00022777"/>
    </source>
</evidence>
<dbReference type="AlphaFoldDB" id="A0A1E7YXH9"/>
<reference evidence="9 11" key="1">
    <citation type="submission" date="2016-07" db="EMBL/GenBank/DDBJ databases">
        <authorList>
            <person name="Yuval B."/>
        </authorList>
    </citation>
    <scope>NUCLEOTIDE SEQUENCE [LARGE SCALE GENOMIC DNA]</scope>
    <source>
        <strain evidence="9 11">IL</strain>
    </source>
</reference>
<dbReference type="CDD" id="cd05564">
    <property type="entry name" value="PTS_IIB_chitobiose_lichenan"/>
    <property type="match status" value="1"/>
</dbReference>
<dbReference type="PANTHER" id="PTHR34581:SF2">
    <property type="entry name" value="PTS SYSTEM N,N'-DIACETYLCHITOBIOSE-SPECIFIC EIIB COMPONENT"/>
    <property type="match status" value="1"/>
</dbReference>
<dbReference type="Proteomes" id="UP000244334">
    <property type="component" value="Unassembled WGS sequence"/>
</dbReference>
<dbReference type="GO" id="GO:0016301">
    <property type="term" value="F:kinase activity"/>
    <property type="evidence" value="ECO:0007669"/>
    <property type="project" value="UniProtKB-KW"/>
</dbReference>
<dbReference type="RefSeq" id="WP_070135498.1">
    <property type="nucleotide sequence ID" value="NZ_LJAM02000134.1"/>
</dbReference>
<keyword evidence="12" id="KW-1185">Reference proteome</keyword>
<comment type="caution">
    <text evidence="9">The sequence shown here is derived from an EMBL/GenBank/DDBJ whole genome shotgun (WGS) entry which is preliminary data.</text>
</comment>
<proteinExistence type="predicted"/>
<dbReference type="InterPro" id="IPR051819">
    <property type="entry name" value="PTS_sugar-specific_EIIB"/>
</dbReference>
<dbReference type="EMBL" id="MAYS01000431">
    <property type="protein sequence ID" value="OFC61212.1"/>
    <property type="molecule type" value="Genomic_DNA"/>
</dbReference>
<evidence type="ECO:0000313" key="11">
    <source>
        <dbReference type="Proteomes" id="UP000243534"/>
    </source>
</evidence>
<evidence type="ECO:0000313" key="10">
    <source>
        <dbReference type="EMBL" id="RAP71518.1"/>
    </source>
</evidence>
<keyword evidence="6" id="KW-0418">Kinase</keyword>
<name>A0A1E7YXH9_9GAMM</name>
<dbReference type="GO" id="GO:0009401">
    <property type="term" value="P:phosphoenolpyruvate-dependent sugar phosphotransferase system"/>
    <property type="evidence" value="ECO:0007669"/>
    <property type="project" value="UniProtKB-KW"/>
</dbReference>
<evidence type="ECO:0000256" key="5">
    <source>
        <dbReference type="ARBA" id="ARBA00022683"/>
    </source>
</evidence>
<dbReference type="Pfam" id="PF02302">
    <property type="entry name" value="PTS_IIB"/>
    <property type="match status" value="1"/>
</dbReference>
<dbReference type="InterPro" id="IPR013012">
    <property type="entry name" value="PTS_EIIB_3"/>
</dbReference>
<dbReference type="EMBL" id="LJAM02000134">
    <property type="protein sequence ID" value="RAP71518.1"/>
    <property type="molecule type" value="Genomic_DNA"/>
</dbReference>
<sequence>MNKILLCCAAGMSTSMVVQRMEKSAKNKAIDVEINAIGFYEFNEHIGNYDCCLLGPQIKYKLVDFKPIADELEKPIAVINMMDYGMMNGEKILTDALAMIANHGAVK</sequence>
<evidence type="ECO:0000313" key="12">
    <source>
        <dbReference type="Proteomes" id="UP000244334"/>
    </source>
</evidence>
<keyword evidence="2" id="KW-0597">Phosphoprotein</keyword>
<dbReference type="InterPro" id="IPR036095">
    <property type="entry name" value="PTS_EIIB-like_sf"/>
</dbReference>
<evidence type="ECO:0000256" key="3">
    <source>
        <dbReference type="ARBA" id="ARBA00022597"/>
    </source>
</evidence>
<dbReference type="Proteomes" id="UP000243534">
    <property type="component" value="Unassembled WGS sequence"/>
</dbReference>
<keyword evidence="5" id="KW-0598">Phosphotransferase system</keyword>
<keyword evidence="3 9" id="KW-0762">Sugar transport</keyword>
<gene>
    <name evidence="10" type="ORF">ACZ87_01667</name>
    <name evidence="9" type="ORF">BBW68_13310</name>
</gene>
<keyword evidence="1" id="KW-0813">Transport</keyword>
<dbReference type="Gene3D" id="3.40.50.2300">
    <property type="match status" value="1"/>
</dbReference>
<protein>
    <submittedName>
        <fullName evidence="9">PTS sugar transporter subunit IIB</fullName>
    </submittedName>
    <submittedName>
        <fullName evidence="10">PTS system, Lactose/Cellobiose specific IIB subunit</fullName>
    </submittedName>
</protein>
<evidence type="ECO:0000259" key="8">
    <source>
        <dbReference type="PROSITE" id="PS51100"/>
    </source>
</evidence>
<dbReference type="PANTHER" id="PTHR34581">
    <property type="entry name" value="PTS SYSTEM N,N'-DIACETYLCHITOBIOSE-SPECIFIC EIIB COMPONENT"/>
    <property type="match status" value="1"/>
</dbReference>
<dbReference type="GO" id="GO:0008982">
    <property type="term" value="F:protein-N(PI)-phosphohistidine-sugar phosphotransferase activity"/>
    <property type="evidence" value="ECO:0007669"/>
    <property type="project" value="InterPro"/>
</dbReference>
<evidence type="ECO:0000313" key="9">
    <source>
        <dbReference type="EMBL" id="OFC61212.1"/>
    </source>
</evidence>
<feature type="domain" description="PTS EIIB type-3" evidence="8">
    <location>
        <begin position="1"/>
        <end position="106"/>
    </location>
</feature>
<evidence type="ECO:0000256" key="2">
    <source>
        <dbReference type="ARBA" id="ARBA00022553"/>
    </source>
</evidence>
<keyword evidence="4" id="KW-0808">Transferase</keyword>
<accession>A0A1E7YXH9</accession>
<dbReference type="PROSITE" id="PS51100">
    <property type="entry name" value="PTS_EIIB_TYPE_3"/>
    <property type="match status" value="1"/>
</dbReference>
<organism evidence="9 11">
    <name type="scientific">Candidatus Erwinia dacicola</name>
    <dbReference type="NCBI Taxonomy" id="252393"/>
    <lineage>
        <taxon>Bacteria</taxon>
        <taxon>Pseudomonadati</taxon>
        <taxon>Pseudomonadota</taxon>
        <taxon>Gammaproteobacteria</taxon>
        <taxon>Enterobacterales</taxon>
        <taxon>Erwiniaceae</taxon>
        <taxon>Erwinia</taxon>
    </lineage>
</organism>
<dbReference type="InterPro" id="IPR003501">
    <property type="entry name" value="PTS_EIIB_2/3"/>
</dbReference>
<feature type="modified residue" description="Phosphocysteine; by EIIA" evidence="7">
    <location>
        <position position="8"/>
    </location>
</feature>
<reference evidence="10 12" key="2">
    <citation type="submission" date="2018-04" db="EMBL/GenBank/DDBJ databases">
        <title>Genomes of the Obligate Erwinia dacicola and Facultative Enterobacter sp. OLF Endosymbionts of the Olive Fruit fly, Bactrocera oleae.</title>
        <authorList>
            <person name="Estes A.M."/>
            <person name="Hearn D.J."/>
            <person name="Agarwal S."/>
            <person name="Pierson E.A."/>
            <person name="Dunning-Hotopp J.C."/>
        </authorList>
    </citation>
    <scope>NUCLEOTIDE SEQUENCE [LARGE SCALE GENOMIC DNA]</scope>
    <source>
        <strain evidence="10 12">Oroville</strain>
    </source>
</reference>
<evidence type="ECO:0000256" key="1">
    <source>
        <dbReference type="ARBA" id="ARBA00022448"/>
    </source>
</evidence>
<dbReference type="OrthoDB" id="9808134at2"/>
<evidence type="ECO:0000256" key="7">
    <source>
        <dbReference type="PROSITE-ProRule" id="PRU00423"/>
    </source>
</evidence>